<organism evidence="3 4">
    <name type="scientific">Salipiger marinus</name>
    <dbReference type="NCBI Taxonomy" id="555512"/>
    <lineage>
        <taxon>Bacteria</taxon>
        <taxon>Pseudomonadati</taxon>
        <taxon>Pseudomonadota</taxon>
        <taxon>Alphaproteobacteria</taxon>
        <taxon>Rhodobacterales</taxon>
        <taxon>Roseobacteraceae</taxon>
        <taxon>Salipiger</taxon>
    </lineage>
</organism>
<evidence type="ECO:0000256" key="2">
    <source>
        <dbReference type="SAM" id="MobiDB-lite"/>
    </source>
</evidence>
<feature type="region of interest" description="Disordered" evidence="2">
    <location>
        <begin position="189"/>
        <end position="264"/>
    </location>
</feature>
<protein>
    <recommendedName>
        <fullName evidence="5">Phage integrase family protein</fullName>
    </recommendedName>
</protein>
<name>A0A1G8UCV8_9RHOB</name>
<proteinExistence type="predicted"/>
<feature type="compositionally biased region" description="Polar residues" evidence="2">
    <location>
        <begin position="254"/>
        <end position="264"/>
    </location>
</feature>
<evidence type="ECO:0000256" key="1">
    <source>
        <dbReference type="ARBA" id="ARBA00023172"/>
    </source>
</evidence>
<dbReference type="InterPro" id="IPR011010">
    <property type="entry name" value="DNA_brk_join_enz"/>
</dbReference>
<dbReference type="EMBL" id="FNEJ01000039">
    <property type="protein sequence ID" value="SDJ51593.1"/>
    <property type="molecule type" value="Genomic_DNA"/>
</dbReference>
<evidence type="ECO:0000313" key="4">
    <source>
        <dbReference type="Proteomes" id="UP000199093"/>
    </source>
</evidence>
<accession>A0A1G8UCV8</accession>
<feature type="compositionally biased region" description="Low complexity" evidence="2">
    <location>
        <begin position="224"/>
        <end position="235"/>
    </location>
</feature>
<keyword evidence="1" id="KW-0233">DNA recombination</keyword>
<gene>
    <name evidence="3" type="ORF">SAMN04487993_103922</name>
</gene>
<dbReference type="GO" id="GO:0015074">
    <property type="term" value="P:DNA integration"/>
    <property type="evidence" value="ECO:0007669"/>
    <property type="project" value="InterPro"/>
</dbReference>
<dbReference type="SUPFAM" id="SSF56349">
    <property type="entry name" value="DNA breaking-rejoining enzymes"/>
    <property type="match status" value="1"/>
</dbReference>
<evidence type="ECO:0008006" key="5">
    <source>
        <dbReference type="Google" id="ProtNLM"/>
    </source>
</evidence>
<evidence type="ECO:0000313" key="3">
    <source>
        <dbReference type="EMBL" id="SDJ51593.1"/>
    </source>
</evidence>
<dbReference type="Proteomes" id="UP000199093">
    <property type="component" value="Unassembled WGS sequence"/>
</dbReference>
<dbReference type="AlphaFoldDB" id="A0A1G8UCV8"/>
<sequence length="264" mass="28920">MWRDEARKANSPNKRRTYFQRSGVLALLSLVPLRISDVNAIIVGEHLKRLDDGWFLTISSNKTGYRHNGPLHHSLTRYLDDLLLYGESGPVLPRYAQRMGTPLFATETNEHLSSRTLAYNFKVATGGHTPHIVRTLVHDALAKYGAYGAQLARILCGQTSPETAKSYEINADRVRVEKGQETLSQIQTNVLSRSGGATDPSTGRSAEAGPTKKPKTTRQINQGSPAHSSVASTSSRYPYGPRAWSKSPVPGRSCPTSGNHRGAE</sequence>
<dbReference type="RefSeq" id="WP_131821888.1">
    <property type="nucleotide sequence ID" value="NZ_FNEJ01000039.1"/>
</dbReference>
<keyword evidence="4" id="KW-1185">Reference proteome</keyword>
<dbReference type="InterPro" id="IPR013762">
    <property type="entry name" value="Integrase-like_cat_sf"/>
</dbReference>
<dbReference type="GO" id="GO:0006310">
    <property type="term" value="P:DNA recombination"/>
    <property type="evidence" value="ECO:0007669"/>
    <property type="project" value="UniProtKB-KW"/>
</dbReference>
<dbReference type="Gene3D" id="1.10.443.10">
    <property type="entry name" value="Intergrase catalytic core"/>
    <property type="match status" value="1"/>
</dbReference>
<reference evidence="3 4" key="1">
    <citation type="submission" date="2016-10" db="EMBL/GenBank/DDBJ databases">
        <authorList>
            <person name="de Groot N.N."/>
        </authorList>
    </citation>
    <scope>NUCLEOTIDE SEQUENCE [LARGE SCALE GENOMIC DNA]</scope>
    <source>
        <strain evidence="3 4">DSM 26424</strain>
    </source>
</reference>
<dbReference type="GO" id="GO:0003677">
    <property type="term" value="F:DNA binding"/>
    <property type="evidence" value="ECO:0007669"/>
    <property type="project" value="InterPro"/>
</dbReference>
<dbReference type="OrthoDB" id="7851201at2"/>